<reference evidence="1 2" key="1">
    <citation type="submission" date="2018-06" db="EMBL/GenBank/DDBJ databases">
        <title>Streptacidiphilus pinicola sp. nov., isolated from pine grove soil.</title>
        <authorList>
            <person name="Roh S.G."/>
            <person name="Park S."/>
            <person name="Kim M.-K."/>
            <person name="Yun B.-R."/>
            <person name="Park J."/>
            <person name="Kim M.J."/>
            <person name="Kim Y.S."/>
            <person name="Kim S.B."/>
        </authorList>
    </citation>
    <scope>NUCLEOTIDE SEQUENCE [LARGE SCALE GENOMIC DNA]</scope>
    <source>
        <strain evidence="1 2">MMS16-CNU450</strain>
    </source>
</reference>
<name>A0A2X0J4R0_9ACTN</name>
<gene>
    <name evidence="1" type="ORF">DN069_27960</name>
</gene>
<evidence type="ECO:0000313" key="2">
    <source>
        <dbReference type="Proteomes" id="UP000248889"/>
    </source>
</evidence>
<dbReference type="AlphaFoldDB" id="A0A2X0J4R0"/>
<dbReference type="Proteomes" id="UP000248889">
    <property type="component" value="Unassembled WGS sequence"/>
</dbReference>
<dbReference type="EMBL" id="QKYN01000116">
    <property type="protein sequence ID" value="RAG82358.1"/>
    <property type="molecule type" value="Genomic_DNA"/>
</dbReference>
<proteinExistence type="predicted"/>
<accession>A0A2X0J4R0</accession>
<organism evidence="1 2">
    <name type="scientific">Streptacidiphilus pinicola</name>
    <dbReference type="NCBI Taxonomy" id="2219663"/>
    <lineage>
        <taxon>Bacteria</taxon>
        <taxon>Bacillati</taxon>
        <taxon>Actinomycetota</taxon>
        <taxon>Actinomycetes</taxon>
        <taxon>Kitasatosporales</taxon>
        <taxon>Streptomycetaceae</taxon>
        <taxon>Streptacidiphilus</taxon>
    </lineage>
</organism>
<protein>
    <submittedName>
        <fullName evidence="1">Uncharacterized protein</fullName>
    </submittedName>
</protein>
<keyword evidence="2" id="KW-1185">Reference proteome</keyword>
<sequence>MRVWVVRAGRQQARQDAALRDRMLSIGYGDVPDLTTVDTLSGIRALVNAAYSAESAGARGLWVGQLRRWRVTVEVGDLVLMTRVDRRVAIGRISGPYEYRSAADAELRHARRVEWLAERVPRRLLRPIVGSSFGSPQTVYEVRAADAGSLLEAALASGDLQAAADEDSLLGTTLARPAAGTMAYPETPVDLVPWSPPLPASVQLAAVRERLTGGPLGWILEQVDTELDADSGRPWPTDAAADAGRWASPAEAEQEREAAFQLRRHLEALRRVLIDVPSMERETLRLLGRAADRPRVRVEFTAAPGRPARTVIDPGGTRRELVPLDRLFQRALSEADNSA</sequence>
<evidence type="ECO:0000313" key="1">
    <source>
        <dbReference type="EMBL" id="RAG82358.1"/>
    </source>
</evidence>
<comment type="caution">
    <text evidence="1">The sequence shown here is derived from an EMBL/GenBank/DDBJ whole genome shotgun (WGS) entry which is preliminary data.</text>
</comment>